<gene>
    <name evidence="5" type="ORF">SHALO_2245</name>
</gene>
<keyword evidence="6" id="KW-1185">Reference proteome</keyword>
<dbReference type="SUPFAM" id="SSF53756">
    <property type="entry name" value="UDP-Glycosyltransferase/glycogen phosphorylase"/>
    <property type="match status" value="1"/>
</dbReference>
<evidence type="ECO:0000313" key="5">
    <source>
        <dbReference type="EMBL" id="AOO66006.1"/>
    </source>
</evidence>
<dbReference type="PANTHER" id="PTHR11929:SF194">
    <property type="entry name" value="ALPHA-(1,3)-FUCOSYLTRANSFERASE 10"/>
    <property type="match status" value="1"/>
</dbReference>
<dbReference type="GO" id="GO:0016020">
    <property type="term" value="C:membrane"/>
    <property type="evidence" value="ECO:0007669"/>
    <property type="project" value="InterPro"/>
</dbReference>
<evidence type="ECO:0000256" key="1">
    <source>
        <dbReference type="ARBA" id="ARBA00008919"/>
    </source>
</evidence>
<dbReference type="Pfam" id="PF00852">
    <property type="entry name" value="Glyco_transf_10"/>
    <property type="match status" value="1"/>
</dbReference>
<keyword evidence="3 5" id="KW-0808">Transferase</keyword>
<protein>
    <submittedName>
        <fullName evidence="5">Glycosyltransferase</fullName>
    </submittedName>
</protein>
<dbReference type="PATRIC" id="fig|1193502.14.peg.2273"/>
<proteinExistence type="inferred from homology"/>
<keyword evidence="2" id="KW-0328">Glycosyltransferase</keyword>
<accession>A0A1D7TLY6</accession>
<dbReference type="KEGG" id="shal:SHALO_2245"/>
<dbReference type="STRING" id="1193502.SHALO_2245"/>
<dbReference type="GO" id="GO:0046920">
    <property type="term" value="F:alpha-(1-&gt;3)-fucosyltransferase activity"/>
    <property type="evidence" value="ECO:0007669"/>
    <property type="project" value="TreeGrafter"/>
</dbReference>
<feature type="domain" description="Fucosyltransferase C-terminal" evidence="4">
    <location>
        <begin position="136"/>
        <end position="272"/>
    </location>
</feature>
<name>A0A1D7TLY6_9BACT</name>
<dbReference type="AlphaFoldDB" id="A0A1D7TLY6"/>
<organism evidence="5 6">
    <name type="scientific">Sulfurospirillum halorespirans DSM 13726</name>
    <dbReference type="NCBI Taxonomy" id="1193502"/>
    <lineage>
        <taxon>Bacteria</taxon>
        <taxon>Pseudomonadati</taxon>
        <taxon>Campylobacterota</taxon>
        <taxon>Epsilonproteobacteria</taxon>
        <taxon>Campylobacterales</taxon>
        <taxon>Sulfurospirillaceae</taxon>
        <taxon>Sulfurospirillum</taxon>
    </lineage>
</organism>
<dbReference type="PANTHER" id="PTHR11929">
    <property type="entry name" value="ALPHA- 1,3 -FUCOSYLTRANSFERASE"/>
    <property type="match status" value="1"/>
</dbReference>
<evidence type="ECO:0000256" key="3">
    <source>
        <dbReference type="ARBA" id="ARBA00022679"/>
    </source>
</evidence>
<comment type="similarity">
    <text evidence="1">Belongs to the glycosyltransferase 10 family.</text>
</comment>
<dbReference type="InterPro" id="IPR055270">
    <property type="entry name" value="Glyco_tran_10_C"/>
</dbReference>
<dbReference type="Proteomes" id="UP000094609">
    <property type="component" value="Chromosome"/>
</dbReference>
<evidence type="ECO:0000313" key="6">
    <source>
        <dbReference type="Proteomes" id="UP000094609"/>
    </source>
</evidence>
<reference evidence="6" key="1">
    <citation type="submission" date="2016-08" db="EMBL/GenBank/DDBJ databases">
        <title>Complete genome sequence of the organohalide-respiring Epsilonproteobacterium Sulfurospirillum halorespirans.</title>
        <authorList>
            <person name="Goris T."/>
            <person name="Zimmermann J."/>
            <person name="Schenz B."/>
            <person name="Lemos M."/>
            <person name="Hackermueller J."/>
            <person name="Diekert G."/>
        </authorList>
    </citation>
    <scope>NUCLEOTIDE SEQUENCE [LARGE SCALE GENOMIC DNA]</scope>
    <source>
        <strain>DSM 13726</strain>
        <strain evidence="6">PCE-M2</strain>
    </source>
</reference>
<sequence length="337" mass="39586">MQTYIRVKITERGSRSNQESTFKKQTSHSQGIWGKCQFTFDPLDQNYDWLVVLDDIASIVPHKIEPLQCPRENTILVTTEPSSISYYGRAFAGQFHYLITNHGEKTLPHPNAIRSQTGNTWFYGKTYDEILRVTNPTKTKKISTVCSNKQQGHTMHKLRYEFTQKLQEAVPELERFGKGFKWIDLKADALDPYEFHVAVENHIEKHVWTEKLADAFLGWCVPIYCGCPNVYDYFPKESVIQIDIHDIEGSIAKIKEIIEHEGEYERRFEAVKEARRRVLEEYNLLAMIDKIVQNSEPSILVPNQKIYSRRVMRVRHLSDLMRFFWFRIEGFMKTIRA</sequence>
<dbReference type="InterPro" id="IPR038577">
    <property type="entry name" value="GT10-like_C_sf"/>
</dbReference>
<evidence type="ECO:0000259" key="4">
    <source>
        <dbReference type="Pfam" id="PF00852"/>
    </source>
</evidence>
<dbReference type="EMBL" id="CP017111">
    <property type="protein sequence ID" value="AOO66006.1"/>
    <property type="molecule type" value="Genomic_DNA"/>
</dbReference>
<dbReference type="Gene3D" id="3.40.50.11660">
    <property type="entry name" value="Glycosyl transferase family 10, C-terminal domain"/>
    <property type="match status" value="1"/>
</dbReference>
<evidence type="ECO:0000256" key="2">
    <source>
        <dbReference type="ARBA" id="ARBA00022676"/>
    </source>
</evidence>
<dbReference type="InterPro" id="IPR001503">
    <property type="entry name" value="Glyco_trans_10"/>
</dbReference>
<dbReference type="RefSeq" id="WP_069478616.1">
    <property type="nucleotide sequence ID" value="NZ_CP017111.1"/>
</dbReference>